<dbReference type="OrthoDB" id="4062651at2759"/>
<evidence type="ECO:0000313" key="3">
    <source>
        <dbReference type="Proteomes" id="UP000634136"/>
    </source>
</evidence>
<keyword evidence="3" id="KW-1185">Reference proteome</keyword>
<dbReference type="AlphaFoldDB" id="A0A834SM11"/>
<keyword evidence="2" id="KW-0418">Kinase</keyword>
<gene>
    <name evidence="2" type="ORF">G2W53_039141</name>
</gene>
<dbReference type="PROSITE" id="PS50011">
    <property type="entry name" value="PROTEIN_KINASE_DOM"/>
    <property type="match status" value="1"/>
</dbReference>
<dbReference type="InterPro" id="IPR052611">
    <property type="entry name" value="Plant_RLK_LysM"/>
</dbReference>
<dbReference type="Gene3D" id="1.10.510.10">
    <property type="entry name" value="Transferase(Phosphotransferase) domain 1"/>
    <property type="match status" value="1"/>
</dbReference>
<sequence>MDVFSFGVVLLELITGREAIDEGGNLLWTSALRTFDHVGNEQEKGRRLREWLDSSIMRETNSLESLVSVLNIALACLHRDPTKRPSMVDIVYALCKSEDTGFDTSDDGIGSPLLLAR</sequence>
<keyword evidence="2" id="KW-0808">Transferase</keyword>
<comment type="caution">
    <text evidence="2">The sequence shown here is derived from an EMBL/GenBank/DDBJ whole genome shotgun (WGS) entry which is preliminary data.</text>
</comment>
<dbReference type="InterPro" id="IPR000719">
    <property type="entry name" value="Prot_kinase_dom"/>
</dbReference>
<dbReference type="Proteomes" id="UP000634136">
    <property type="component" value="Unassembled WGS sequence"/>
</dbReference>
<name>A0A834SM11_9FABA</name>
<dbReference type="InterPro" id="IPR011009">
    <property type="entry name" value="Kinase-like_dom_sf"/>
</dbReference>
<dbReference type="SUPFAM" id="SSF56112">
    <property type="entry name" value="Protein kinase-like (PK-like)"/>
    <property type="match status" value="1"/>
</dbReference>
<accession>A0A834SM11</accession>
<dbReference type="GO" id="GO:0005524">
    <property type="term" value="F:ATP binding"/>
    <property type="evidence" value="ECO:0007669"/>
    <property type="project" value="InterPro"/>
</dbReference>
<protein>
    <submittedName>
        <fullName evidence="2">Serine/threonine receptor-like kinase NFP</fullName>
    </submittedName>
</protein>
<keyword evidence="2" id="KW-0675">Receptor</keyword>
<proteinExistence type="predicted"/>
<feature type="domain" description="Protein kinase" evidence="1">
    <location>
        <begin position="1"/>
        <end position="102"/>
    </location>
</feature>
<reference evidence="2" key="1">
    <citation type="submission" date="2020-09" db="EMBL/GenBank/DDBJ databases">
        <title>Genome-Enabled Discovery of Anthraquinone Biosynthesis in Senna tora.</title>
        <authorList>
            <person name="Kang S.-H."/>
            <person name="Pandey R.P."/>
            <person name="Lee C.-M."/>
            <person name="Sim J.-S."/>
            <person name="Jeong J.-T."/>
            <person name="Choi B.-S."/>
            <person name="Jung M."/>
            <person name="Ginzburg D."/>
            <person name="Zhao K."/>
            <person name="Won S.Y."/>
            <person name="Oh T.-J."/>
            <person name="Yu Y."/>
            <person name="Kim N.-H."/>
            <person name="Lee O.R."/>
            <person name="Lee T.-H."/>
            <person name="Bashyal P."/>
            <person name="Kim T.-S."/>
            <person name="Lee W.-H."/>
            <person name="Kawkins C."/>
            <person name="Kim C.-K."/>
            <person name="Kim J.S."/>
            <person name="Ahn B.O."/>
            <person name="Rhee S.Y."/>
            <person name="Sohng J.K."/>
        </authorList>
    </citation>
    <scope>NUCLEOTIDE SEQUENCE</scope>
    <source>
        <tissue evidence="2">Leaf</tissue>
    </source>
</reference>
<dbReference type="EMBL" id="JAAIUW010000012">
    <property type="protein sequence ID" value="KAF7806980.1"/>
    <property type="molecule type" value="Genomic_DNA"/>
</dbReference>
<dbReference type="PANTHER" id="PTHR45927:SF15">
    <property type="entry name" value="SERINE_THREONINE RECEPTOR-LIKE KINASE NFP"/>
    <property type="match status" value="1"/>
</dbReference>
<evidence type="ECO:0000259" key="1">
    <source>
        <dbReference type="PROSITE" id="PS50011"/>
    </source>
</evidence>
<evidence type="ECO:0000313" key="2">
    <source>
        <dbReference type="EMBL" id="KAF7806980.1"/>
    </source>
</evidence>
<dbReference type="PANTHER" id="PTHR45927">
    <property type="entry name" value="LYSM-DOMAIN RECEPTOR-LIKE KINASE-RELATED"/>
    <property type="match status" value="1"/>
</dbReference>
<dbReference type="GO" id="GO:0004672">
    <property type="term" value="F:protein kinase activity"/>
    <property type="evidence" value="ECO:0007669"/>
    <property type="project" value="InterPro"/>
</dbReference>
<organism evidence="2 3">
    <name type="scientific">Senna tora</name>
    <dbReference type="NCBI Taxonomy" id="362788"/>
    <lineage>
        <taxon>Eukaryota</taxon>
        <taxon>Viridiplantae</taxon>
        <taxon>Streptophyta</taxon>
        <taxon>Embryophyta</taxon>
        <taxon>Tracheophyta</taxon>
        <taxon>Spermatophyta</taxon>
        <taxon>Magnoliopsida</taxon>
        <taxon>eudicotyledons</taxon>
        <taxon>Gunneridae</taxon>
        <taxon>Pentapetalae</taxon>
        <taxon>rosids</taxon>
        <taxon>fabids</taxon>
        <taxon>Fabales</taxon>
        <taxon>Fabaceae</taxon>
        <taxon>Caesalpinioideae</taxon>
        <taxon>Cassia clade</taxon>
        <taxon>Senna</taxon>
    </lineage>
</organism>